<dbReference type="EMBL" id="CP149822">
    <property type="protein sequence ID" value="WZN42481.1"/>
    <property type="molecule type" value="Genomic_DNA"/>
</dbReference>
<dbReference type="Proteomes" id="UP001485459">
    <property type="component" value="Chromosome"/>
</dbReference>
<dbReference type="RefSeq" id="WP_341837315.1">
    <property type="nucleotide sequence ID" value="NZ_CP149822.1"/>
</dbReference>
<gene>
    <name evidence="1" type="ORF">WJU16_05475</name>
</gene>
<evidence type="ECO:0000313" key="2">
    <source>
        <dbReference type="Proteomes" id="UP001485459"/>
    </source>
</evidence>
<reference evidence="2" key="1">
    <citation type="submission" date="2024-03" db="EMBL/GenBank/DDBJ databases">
        <title>Chitinophaga horti sp. nov., isolated from garden soil.</title>
        <authorList>
            <person name="Lee D.S."/>
            <person name="Han D.M."/>
            <person name="Baek J.H."/>
            <person name="Choi D.G."/>
            <person name="Jeon J.H."/>
            <person name="Jeon C.O."/>
        </authorList>
    </citation>
    <scope>NUCLEOTIDE SEQUENCE [LARGE SCALE GENOMIC DNA]</scope>
    <source>
        <strain evidence="2">GPA1</strain>
    </source>
</reference>
<sequence>MPREDAENAWKTQIKGQEYLFITKASLLFYPDYILARQPEDPSLNIRAFPKFPGVKVGLPAGKPGIFQTYTARLSNFNVDNILKATSDSTAEIALHGKWPAFVSDVFIATHFQGNMAAAKKMMW</sequence>
<evidence type="ECO:0000313" key="1">
    <source>
        <dbReference type="EMBL" id="WZN42481.1"/>
    </source>
</evidence>
<accession>A0ABZ2YRR4</accession>
<protein>
    <submittedName>
        <fullName evidence="1">Uncharacterized protein</fullName>
    </submittedName>
</protein>
<name>A0ABZ2YRR4_9BACT</name>
<proteinExistence type="predicted"/>
<keyword evidence="2" id="KW-1185">Reference proteome</keyword>
<organism evidence="1 2">
    <name type="scientific">Chitinophaga pollutisoli</name>
    <dbReference type="NCBI Taxonomy" id="3133966"/>
    <lineage>
        <taxon>Bacteria</taxon>
        <taxon>Pseudomonadati</taxon>
        <taxon>Bacteroidota</taxon>
        <taxon>Chitinophagia</taxon>
        <taxon>Chitinophagales</taxon>
        <taxon>Chitinophagaceae</taxon>
        <taxon>Chitinophaga</taxon>
    </lineage>
</organism>